<feature type="coiled-coil region" evidence="2">
    <location>
        <begin position="63"/>
        <end position="90"/>
    </location>
</feature>
<keyword evidence="2" id="KW-0175">Coiled coil</keyword>
<dbReference type="Proteomes" id="UP001595772">
    <property type="component" value="Unassembled WGS sequence"/>
</dbReference>
<feature type="coiled-coil region" evidence="2">
    <location>
        <begin position="6"/>
        <end position="33"/>
    </location>
</feature>
<feature type="domain" description="ATP-grasp" evidence="3">
    <location>
        <begin position="216"/>
        <end position="434"/>
    </location>
</feature>
<accession>A0ABV8GYT2</accession>
<dbReference type="PROSITE" id="PS50975">
    <property type="entry name" value="ATP_GRASP"/>
    <property type="match status" value="1"/>
</dbReference>
<keyword evidence="5" id="KW-1185">Reference proteome</keyword>
<dbReference type="Pfam" id="PF14305">
    <property type="entry name" value="ATPgrasp_TupA"/>
    <property type="match status" value="1"/>
</dbReference>
<dbReference type="SUPFAM" id="SSF56059">
    <property type="entry name" value="Glutathione synthetase ATP-binding domain-like"/>
    <property type="match status" value="1"/>
</dbReference>
<gene>
    <name evidence="4" type="ORF">ACFOUV_14610</name>
</gene>
<name>A0ABV8GYT2_9BACI</name>
<dbReference type="InterPro" id="IPR011761">
    <property type="entry name" value="ATP-grasp"/>
</dbReference>
<organism evidence="4 5">
    <name type="scientific">Oceanobacillus longus</name>
    <dbReference type="NCBI Taxonomy" id="930120"/>
    <lineage>
        <taxon>Bacteria</taxon>
        <taxon>Bacillati</taxon>
        <taxon>Bacillota</taxon>
        <taxon>Bacilli</taxon>
        <taxon>Bacillales</taxon>
        <taxon>Bacillaceae</taxon>
        <taxon>Oceanobacillus</taxon>
    </lineage>
</organism>
<keyword evidence="1" id="KW-0067">ATP-binding</keyword>
<dbReference type="InterPro" id="IPR029465">
    <property type="entry name" value="ATPgrasp_TupA"/>
</dbReference>
<evidence type="ECO:0000256" key="2">
    <source>
        <dbReference type="SAM" id="Coils"/>
    </source>
</evidence>
<evidence type="ECO:0000313" key="5">
    <source>
        <dbReference type="Proteomes" id="UP001595772"/>
    </source>
</evidence>
<reference evidence="5" key="1">
    <citation type="journal article" date="2019" name="Int. J. Syst. Evol. Microbiol.">
        <title>The Global Catalogue of Microorganisms (GCM) 10K type strain sequencing project: providing services to taxonomists for standard genome sequencing and annotation.</title>
        <authorList>
            <consortium name="The Broad Institute Genomics Platform"/>
            <consortium name="The Broad Institute Genome Sequencing Center for Infectious Disease"/>
            <person name="Wu L."/>
            <person name="Ma J."/>
        </authorList>
    </citation>
    <scope>NUCLEOTIDE SEQUENCE [LARGE SCALE GENOMIC DNA]</scope>
    <source>
        <strain evidence="5">IBRC-M 10703</strain>
    </source>
</reference>
<evidence type="ECO:0000313" key="4">
    <source>
        <dbReference type="EMBL" id="MFC4025023.1"/>
    </source>
</evidence>
<evidence type="ECO:0000256" key="1">
    <source>
        <dbReference type="PROSITE-ProRule" id="PRU00409"/>
    </source>
</evidence>
<sequence>MEQQEADKLIRELIKKEAEIKKTDMEIKNSEKLIKKIKKSKTWQRSNSVRKWIPSGKAQKKYISQLEKEITNTKNELVAAQEMINELRLENSTIDYNSVWRMAKEQKDESKLVDLLDKIIQKKKRNDENYNHLLKSSARLFEKEKLEYKQYVYLKILSGLKVEDIPEFMIRSGLSEENISLKQASSYRASLNMRMRQNQLLGTLPEMLLDDKKMAYSFMNKLNIRIPRLSDQTYRLQDIPEKEGIVIKPVDGAGGRGVYLVYSNRDIIDIKNAKTLANWQLLRKSLERDITSGQVSTNEWFVEEFILENKQERTPARDLKFYCFYGKVSLILEIVRYPELKYCWWTTTGERVATGKYDYSSFKGIGVTRNEIEMAAAISAEIPAPFIRIDFLRSEDGLVFGEFTPKPGNYDDFDDETDKWLGDYFIEAQGRLENDLIDGKRFTHYKELKENSN</sequence>
<dbReference type="EMBL" id="JBHSAO010000011">
    <property type="protein sequence ID" value="MFC4025023.1"/>
    <property type="molecule type" value="Genomic_DNA"/>
</dbReference>
<comment type="caution">
    <text evidence="4">The sequence shown here is derived from an EMBL/GenBank/DDBJ whole genome shotgun (WGS) entry which is preliminary data.</text>
</comment>
<protein>
    <submittedName>
        <fullName evidence="4">ATP-grasp fold amidoligase family protein</fullName>
    </submittedName>
</protein>
<proteinExistence type="predicted"/>
<evidence type="ECO:0000259" key="3">
    <source>
        <dbReference type="PROSITE" id="PS50975"/>
    </source>
</evidence>
<keyword evidence="1" id="KW-0547">Nucleotide-binding</keyword>